<dbReference type="PANTHER" id="PTHR42753:SF2">
    <property type="entry name" value="PROLINE--TRNA LIGASE"/>
    <property type="match status" value="1"/>
</dbReference>
<feature type="domain" description="Anticodon-binding" evidence="2">
    <location>
        <begin position="86"/>
        <end position="149"/>
    </location>
</feature>
<gene>
    <name evidence="3" type="ORF">A2744_03660</name>
</gene>
<dbReference type="InterPro" id="IPR045864">
    <property type="entry name" value="aa-tRNA-synth_II/BPL/LPL"/>
</dbReference>
<dbReference type="InterPro" id="IPR050062">
    <property type="entry name" value="Pro-tRNA_synthetase"/>
</dbReference>
<evidence type="ECO:0000259" key="2">
    <source>
        <dbReference type="Pfam" id="PF03129"/>
    </source>
</evidence>
<evidence type="ECO:0000313" key="3">
    <source>
        <dbReference type="EMBL" id="OGY46516.1"/>
    </source>
</evidence>
<dbReference type="SUPFAM" id="SSF55826">
    <property type="entry name" value="YbaK/ProRS associated domain"/>
    <property type="match status" value="1"/>
</dbReference>
<dbReference type="EMBL" id="MHIE01000003">
    <property type="protein sequence ID" value="OGY46516.1"/>
    <property type="molecule type" value="Genomic_DNA"/>
</dbReference>
<dbReference type="Gene3D" id="3.30.930.10">
    <property type="entry name" value="Bira Bifunctional Protein, Domain 2"/>
    <property type="match status" value="1"/>
</dbReference>
<dbReference type="STRING" id="1797535.A2744_03660"/>
<evidence type="ECO:0000313" key="4">
    <source>
        <dbReference type="Proteomes" id="UP000178240"/>
    </source>
</evidence>
<dbReference type="Pfam" id="PF03129">
    <property type="entry name" value="HGTP_anticodon"/>
    <property type="match status" value="1"/>
</dbReference>
<protein>
    <recommendedName>
        <fullName evidence="2">Anticodon-binding domain-containing protein</fullName>
    </recommendedName>
</protein>
<name>A0A1G1Y3W3_9BACT</name>
<dbReference type="Proteomes" id="UP000178240">
    <property type="component" value="Unassembled WGS sequence"/>
</dbReference>
<sequence>MRQSKLFGSTNKDSRQYDSVNATLLEKGGFIDKAMAGVYTFLPLGNRVLQKIIGCKTLALASEQIVKKVIGAKIGYAGFLNLPDSVEVLFDDRANVSAGEKFADSDLIGIPWRLVVSEKTNGQVELKSRRSKEVEFLTVEQLLTKLKKNSD</sequence>
<dbReference type="GO" id="GO:0004827">
    <property type="term" value="F:proline-tRNA ligase activity"/>
    <property type="evidence" value="ECO:0007669"/>
    <property type="project" value="TreeGrafter"/>
</dbReference>
<dbReference type="GO" id="GO:0006433">
    <property type="term" value="P:prolyl-tRNA aminoacylation"/>
    <property type="evidence" value="ECO:0007669"/>
    <property type="project" value="TreeGrafter"/>
</dbReference>
<dbReference type="GO" id="GO:0002161">
    <property type="term" value="F:aminoacyl-tRNA deacylase activity"/>
    <property type="evidence" value="ECO:0007669"/>
    <property type="project" value="InterPro"/>
</dbReference>
<keyword evidence="1" id="KW-0030">Aminoacyl-tRNA synthetase</keyword>
<organism evidence="3 4">
    <name type="scientific">Candidatus Buchananbacteria bacterium RIFCSPHIGHO2_01_FULL_44_11</name>
    <dbReference type="NCBI Taxonomy" id="1797535"/>
    <lineage>
        <taxon>Bacteria</taxon>
        <taxon>Candidatus Buchananiibacteriota</taxon>
    </lineage>
</organism>
<accession>A0A1G1Y3W3</accession>
<reference evidence="3 4" key="1">
    <citation type="journal article" date="2016" name="Nat. Commun.">
        <title>Thousands of microbial genomes shed light on interconnected biogeochemical processes in an aquifer system.</title>
        <authorList>
            <person name="Anantharaman K."/>
            <person name="Brown C.T."/>
            <person name="Hug L.A."/>
            <person name="Sharon I."/>
            <person name="Castelle C.J."/>
            <person name="Probst A.J."/>
            <person name="Thomas B.C."/>
            <person name="Singh A."/>
            <person name="Wilkins M.J."/>
            <person name="Karaoz U."/>
            <person name="Brodie E.L."/>
            <person name="Williams K.H."/>
            <person name="Hubbard S.S."/>
            <person name="Banfield J.F."/>
        </authorList>
    </citation>
    <scope>NUCLEOTIDE SEQUENCE [LARGE SCALE GENOMIC DNA]</scope>
</reference>
<dbReference type="Gene3D" id="3.40.50.800">
    <property type="entry name" value="Anticodon-binding domain"/>
    <property type="match status" value="1"/>
</dbReference>
<dbReference type="SUPFAM" id="SSF52954">
    <property type="entry name" value="Class II aaRS ABD-related"/>
    <property type="match status" value="1"/>
</dbReference>
<dbReference type="GO" id="GO:0005829">
    <property type="term" value="C:cytosol"/>
    <property type="evidence" value="ECO:0007669"/>
    <property type="project" value="TreeGrafter"/>
</dbReference>
<dbReference type="InterPro" id="IPR004154">
    <property type="entry name" value="Anticodon-bd"/>
</dbReference>
<dbReference type="PANTHER" id="PTHR42753">
    <property type="entry name" value="MITOCHONDRIAL RIBOSOME PROTEIN L39/PROLYL-TRNA LIGASE FAMILY MEMBER"/>
    <property type="match status" value="1"/>
</dbReference>
<dbReference type="InterPro" id="IPR036754">
    <property type="entry name" value="YbaK/aa-tRNA-synt-asso_dom_sf"/>
</dbReference>
<keyword evidence="1" id="KW-0436">Ligase</keyword>
<evidence type="ECO:0000256" key="1">
    <source>
        <dbReference type="ARBA" id="ARBA00023146"/>
    </source>
</evidence>
<comment type="caution">
    <text evidence="3">The sequence shown here is derived from an EMBL/GenBank/DDBJ whole genome shotgun (WGS) entry which is preliminary data.</text>
</comment>
<proteinExistence type="predicted"/>
<dbReference type="InterPro" id="IPR036621">
    <property type="entry name" value="Anticodon-bd_dom_sf"/>
</dbReference>
<dbReference type="AlphaFoldDB" id="A0A1G1Y3W3"/>